<feature type="site" description="Important for substrate specificity" evidence="4">
    <location>
        <position position="202"/>
    </location>
</feature>
<comment type="subunit">
    <text evidence="4">Homotrimer.</text>
</comment>
<comment type="pathway">
    <text evidence="4">Amino-acid biosynthesis; L-methionine biosynthesis via salvage pathway; S-methyl-5-thio-alpha-D-ribose 1-phosphate from S-methyl-5'-thioadenosine (phosphorylase route): step 1/1.</text>
</comment>
<keyword evidence="2 4" id="KW-0808">Transferase</keyword>
<dbReference type="GO" id="GO:0005829">
    <property type="term" value="C:cytosol"/>
    <property type="evidence" value="ECO:0007669"/>
    <property type="project" value="TreeGrafter"/>
</dbReference>
<dbReference type="OrthoDB" id="431409at2759"/>
<feature type="binding site" evidence="4">
    <location>
        <position position="20"/>
    </location>
    <ligand>
        <name>phosphate</name>
        <dbReference type="ChEBI" id="CHEBI:43474"/>
    </ligand>
</feature>
<evidence type="ECO:0000256" key="1">
    <source>
        <dbReference type="ARBA" id="ARBA00022676"/>
    </source>
</evidence>
<dbReference type="NCBIfam" id="TIGR01694">
    <property type="entry name" value="MTAP"/>
    <property type="match status" value="1"/>
</dbReference>
<dbReference type="Gene3D" id="3.40.50.1580">
    <property type="entry name" value="Nucleoside phosphorylase domain"/>
    <property type="match status" value="1"/>
</dbReference>
<keyword evidence="3 4" id="KW-0660">Purine salvage</keyword>
<feature type="binding site" evidence="4">
    <location>
        <position position="221"/>
    </location>
    <ligand>
        <name>phosphate</name>
        <dbReference type="ChEBI" id="CHEBI:43474"/>
    </ligand>
</feature>
<evidence type="ECO:0000256" key="2">
    <source>
        <dbReference type="ARBA" id="ARBA00022679"/>
    </source>
</evidence>
<dbReference type="HAMAP" id="MF_01963">
    <property type="entry name" value="MTAP"/>
    <property type="match status" value="1"/>
</dbReference>
<dbReference type="Pfam" id="PF01048">
    <property type="entry name" value="PNP_UDP_1"/>
    <property type="match status" value="1"/>
</dbReference>
<evidence type="ECO:0000313" key="6">
    <source>
        <dbReference type="EMBL" id="CAF9909543.1"/>
    </source>
</evidence>
<dbReference type="InterPro" id="IPR000845">
    <property type="entry name" value="Nucleoside_phosphorylase_d"/>
</dbReference>
<evidence type="ECO:0000256" key="3">
    <source>
        <dbReference type="ARBA" id="ARBA00022726"/>
    </source>
</evidence>
<dbReference type="GO" id="GO:0017061">
    <property type="term" value="F:S-methyl-5-thioadenosine phosphorylase activity"/>
    <property type="evidence" value="ECO:0007669"/>
    <property type="project" value="UniProtKB-UniRule"/>
</dbReference>
<sequence length="335" mass="36187">MASAQGAFQGPVNIAIIGGTGLESLPSFEPIAQLPLAHPSLQTPWGAPSSPITILSHTRPGSKPLNVAFLSRHGLNHEFAPHEVNSRANIAALRKIGVRSIIAFSAVGSLKEEVRPRDFVIPNQVIDRTKGIRPFTFFEQGVVCHVPFADPFDNDLREVIIKALEAVPVLEATPDPDKPATAEIPKLHTSGLVVCMEGPQFSTRAESHLYRSWGASVINMSALPEAKLAREAEISYAMICMSTDYDCWHEEDVSVAMVMANMKANAGNARKVAEVILDTLAKADDHDVDPLIRKAAHGEALKGSTLGGLSGVSVVPETRASVNSRIGWLFEDWKH</sequence>
<reference evidence="6" key="1">
    <citation type="submission" date="2021-03" db="EMBL/GenBank/DDBJ databases">
        <authorList>
            <person name="Tagirdzhanova G."/>
        </authorList>
    </citation>
    <scope>NUCLEOTIDE SEQUENCE</scope>
</reference>
<feature type="binding site" evidence="4">
    <location>
        <begin position="105"/>
        <end position="106"/>
    </location>
    <ligand>
        <name>phosphate</name>
        <dbReference type="ChEBI" id="CHEBI:43474"/>
    </ligand>
</feature>
<dbReference type="Proteomes" id="UP000664169">
    <property type="component" value="Unassembled WGS sequence"/>
</dbReference>
<dbReference type="InterPro" id="IPR018099">
    <property type="entry name" value="Purine_phosphorylase-2_CS"/>
</dbReference>
<feature type="site" description="Important for substrate specificity" evidence="4">
    <location>
        <position position="255"/>
    </location>
</feature>
<dbReference type="FunFam" id="3.40.50.1580:FF:000008">
    <property type="entry name" value="S-methyl-5'-thioadenosine phosphorylase"/>
    <property type="match status" value="1"/>
</dbReference>
<dbReference type="GO" id="GO:0006166">
    <property type="term" value="P:purine ribonucleoside salvage"/>
    <property type="evidence" value="ECO:0007669"/>
    <property type="project" value="UniProtKB-KW"/>
</dbReference>
<dbReference type="InterPro" id="IPR010044">
    <property type="entry name" value="MTAP"/>
</dbReference>
<dbReference type="SUPFAM" id="SSF53167">
    <property type="entry name" value="Purine and uridine phosphorylases"/>
    <property type="match status" value="1"/>
</dbReference>
<proteinExistence type="inferred from homology"/>
<comment type="catalytic activity">
    <reaction evidence="4">
        <text>S-methyl-5'-thioadenosine + phosphate = 5-(methylsulfanyl)-alpha-D-ribose 1-phosphate + adenine</text>
        <dbReference type="Rhea" id="RHEA:11852"/>
        <dbReference type="ChEBI" id="CHEBI:16708"/>
        <dbReference type="ChEBI" id="CHEBI:17509"/>
        <dbReference type="ChEBI" id="CHEBI:43474"/>
        <dbReference type="ChEBI" id="CHEBI:58533"/>
        <dbReference type="EC" id="2.4.2.28"/>
    </reaction>
</comment>
<name>A0A8H3EQ38_9LECA</name>
<keyword evidence="7" id="KW-1185">Reference proteome</keyword>
<keyword evidence="4" id="KW-0539">Nucleus</keyword>
<protein>
    <recommendedName>
        <fullName evidence="4">S-methyl-5'-thioadenosine phosphorylase</fullName>
        <ecNumber evidence="4">2.4.2.28</ecNumber>
    </recommendedName>
    <alternativeName>
        <fullName evidence="4">5'-methylthioadenosine phosphorylase</fullName>
        <shortName evidence="4">MTA phosphorylase</shortName>
        <shortName evidence="4">MTAP</shortName>
        <shortName evidence="4">MTAPase</shortName>
    </alternativeName>
</protein>
<gene>
    <name evidence="6" type="ORF">GOMPHAMPRED_006796</name>
</gene>
<dbReference type="PANTHER" id="PTHR42679">
    <property type="entry name" value="S-METHYL-5'-THIOADENOSINE PHOSPHORYLASE"/>
    <property type="match status" value="1"/>
</dbReference>
<dbReference type="EMBL" id="CAJPDQ010000005">
    <property type="protein sequence ID" value="CAF9909543.1"/>
    <property type="molecule type" value="Genomic_DNA"/>
</dbReference>
<comment type="caution">
    <text evidence="6">The sequence shown here is derived from an EMBL/GenBank/DDBJ whole genome shotgun (WGS) entry which is preliminary data.</text>
</comment>
<dbReference type="AlphaFoldDB" id="A0A8H3EQ38"/>
<keyword evidence="4" id="KW-0963">Cytoplasm</keyword>
<feature type="domain" description="Nucleoside phosphorylase" evidence="5">
    <location>
        <begin position="14"/>
        <end position="274"/>
    </location>
</feature>
<dbReference type="PROSITE" id="PS01240">
    <property type="entry name" value="PNP_MTAP_2"/>
    <property type="match status" value="1"/>
</dbReference>
<comment type="subcellular location">
    <subcellularLocation>
        <location evidence="4">Cytoplasm</location>
    </subcellularLocation>
    <subcellularLocation>
        <location evidence="4">Nucleus</location>
    </subcellularLocation>
</comment>
<dbReference type="PANTHER" id="PTHR42679:SF2">
    <property type="entry name" value="S-METHYL-5'-THIOADENOSINE PHOSPHORYLASE"/>
    <property type="match status" value="1"/>
</dbReference>
<evidence type="ECO:0000259" key="5">
    <source>
        <dbReference type="Pfam" id="PF01048"/>
    </source>
</evidence>
<dbReference type="GO" id="GO:0019509">
    <property type="term" value="P:L-methionine salvage from methylthioadenosine"/>
    <property type="evidence" value="ECO:0007669"/>
    <property type="project" value="UniProtKB-UniRule"/>
</dbReference>
<keyword evidence="1 4" id="KW-0328">Glycosyltransferase</keyword>
<dbReference type="GO" id="GO:0005634">
    <property type="term" value="C:nucleus"/>
    <property type="evidence" value="ECO:0007669"/>
    <property type="project" value="UniProtKB-SubCell"/>
</dbReference>
<dbReference type="EC" id="2.4.2.28" evidence="4"/>
<feature type="binding site" evidence="4">
    <location>
        <position position="220"/>
    </location>
    <ligand>
        <name>substrate</name>
    </ligand>
</feature>
<feature type="binding site" evidence="4">
    <location>
        <begin position="72"/>
        <end position="73"/>
    </location>
    <ligand>
        <name>phosphate</name>
        <dbReference type="ChEBI" id="CHEBI:43474"/>
    </ligand>
</feature>
<dbReference type="CDD" id="cd09010">
    <property type="entry name" value="MTAP_SsMTAPII_like_MTIP"/>
    <property type="match status" value="1"/>
</dbReference>
<accession>A0A8H3EQ38</accession>
<evidence type="ECO:0000256" key="4">
    <source>
        <dbReference type="HAMAP-Rule" id="MF_03155"/>
    </source>
</evidence>
<feature type="binding site" evidence="4">
    <location>
        <begin position="244"/>
        <end position="246"/>
    </location>
    <ligand>
        <name>substrate</name>
    </ligand>
</feature>
<evidence type="ECO:0000313" key="7">
    <source>
        <dbReference type="Proteomes" id="UP000664169"/>
    </source>
</evidence>
<comment type="similarity">
    <text evidence="4">Belongs to the PNP/MTAP phosphorylase family. MTAP subfamily.</text>
</comment>
<dbReference type="InterPro" id="IPR035994">
    <property type="entry name" value="Nucleoside_phosphorylase_sf"/>
</dbReference>
<organism evidence="6 7">
    <name type="scientific">Gomphillus americanus</name>
    <dbReference type="NCBI Taxonomy" id="1940652"/>
    <lineage>
        <taxon>Eukaryota</taxon>
        <taxon>Fungi</taxon>
        <taxon>Dikarya</taxon>
        <taxon>Ascomycota</taxon>
        <taxon>Pezizomycotina</taxon>
        <taxon>Lecanoromycetes</taxon>
        <taxon>OSLEUM clade</taxon>
        <taxon>Ostropomycetidae</taxon>
        <taxon>Ostropales</taxon>
        <taxon>Graphidaceae</taxon>
        <taxon>Gomphilloideae</taxon>
        <taxon>Gomphillus</taxon>
    </lineage>
</organism>
<dbReference type="UniPathway" id="UPA00904">
    <property type="reaction ID" value="UER00873"/>
</dbReference>
<comment type="function">
    <text evidence="4">Catalyzes the reversible phosphorylation of S-methyl-5'-thioadenosine (MTA) to adenine and 5-methylthioribose-1-phosphate. Involved in the breakdown of MTA, a major by-product of polyamine biosynthesis. Responsible for the first step in the methionine salvage pathway after MTA has been generated from S-adenosylmethionine. Has broad substrate specificity with 6-aminopurine nucleosides as preferred substrates.</text>
</comment>